<dbReference type="InterPro" id="IPR044066">
    <property type="entry name" value="TRIAD_supradom"/>
</dbReference>
<dbReference type="EMBL" id="IACF01003180">
    <property type="protein sequence ID" value="LAB68806.1"/>
    <property type="molecule type" value="mRNA"/>
</dbReference>
<dbReference type="PROSITE" id="PS51873">
    <property type="entry name" value="TRIAD"/>
    <property type="match status" value="1"/>
</dbReference>
<feature type="region of interest" description="Disordered" evidence="12">
    <location>
        <begin position="200"/>
        <end position="228"/>
    </location>
</feature>
<feature type="compositionally biased region" description="Basic and acidic residues" evidence="12">
    <location>
        <begin position="149"/>
        <end position="159"/>
    </location>
</feature>
<dbReference type="SUPFAM" id="SSF54495">
    <property type="entry name" value="UBC-like"/>
    <property type="match status" value="1"/>
</dbReference>
<dbReference type="PROSITE" id="PS00518">
    <property type="entry name" value="ZF_RING_1"/>
    <property type="match status" value="1"/>
</dbReference>
<evidence type="ECO:0000259" key="13">
    <source>
        <dbReference type="PROSITE" id="PS50089"/>
    </source>
</evidence>
<keyword evidence="8" id="KW-0833">Ubl conjugation pathway</keyword>
<dbReference type="FunFam" id="3.30.40.10:FF:000137">
    <property type="entry name" value="RanBP-type and C3HC4-type zinc finger-containing protein 1"/>
    <property type="match status" value="1"/>
</dbReference>
<evidence type="ECO:0000256" key="1">
    <source>
        <dbReference type="ARBA" id="ARBA00001798"/>
    </source>
</evidence>
<dbReference type="Gene3D" id="3.30.40.10">
    <property type="entry name" value="Zinc/RING finger domain, C3HC4 (zinc finger)"/>
    <property type="match status" value="1"/>
</dbReference>
<evidence type="ECO:0000256" key="3">
    <source>
        <dbReference type="ARBA" id="ARBA00012251"/>
    </source>
</evidence>
<sequence length="564" mass="64101">MDSEAQDDELLVLSSIYEEFFHRSTAEGDNKGGELMIHLDLTDSITLTAVNGRGRQEQVQYLPPIYLHFWYPSDYPSAAPPVYTLTCKWITRPQLSLVCQELDRLWEENKGDVILYTWSQYIKEECLSLLKIGKTLDVDSMRPMRSELVRRQSTVKEDGGVNELELNSRENKVENPQVNKENIGSDVRYEECSLRTSSVQETSDCDSSKNNIANNSRDSSSSSSSKLLNTSSRGILEGGAAAAVASSAVSDLAVIERQHLAQLGNIVCDERTVQDVGPKTNILMLLREYDQEKRRFVFLKKSFPCHVCFCDKIGSQCMEFWPCGHVYCKECMKGYFEVQIKEGNFKFLKCPNEKCNSEANPKQVEELVSAELYERWDTLLLSNTISALGDTQPCPRQHCQYPATLEQNLGHCPACSFVFCALCRYGDHGLNPCRMKAGEARRVLDEYINGNSATRKRLETRFGKSYLTKLSNELLTMEYISENAKQCPRCSRNIEKSDGCNKMLCQGCGVSFCWLCVARLDPSHPYSHFNSPTSRCFNKLFEGVDSVEEEDEFFIDEMLPFLRF</sequence>
<dbReference type="Gene3D" id="3.10.110.10">
    <property type="entry name" value="Ubiquitin Conjugating Enzyme"/>
    <property type="match status" value="1"/>
</dbReference>
<feature type="compositionally biased region" description="Low complexity" evidence="12">
    <location>
        <begin position="210"/>
        <end position="228"/>
    </location>
</feature>
<dbReference type="Pfam" id="PF22191">
    <property type="entry name" value="IBR_1"/>
    <property type="match status" value="1"/>
</dbReference>
<dbReference type="InterPro" id="IPR031128">
    <property type="entry name" value="RNF14_RING-HC_Zfn"/>
</dbReference>
<evidence type="ECO:0000256" key="5">
    <source>
        <dbReference type="ARBA" id="ARBA00022723"/>
    </source>
</evidence>
<dbReference type="Pfam" id="PF05773">
    <property type="entry name" value="RWD"/>
    <property type="match status" value="1"/>
</dbReference>
<feature type="domain" description="RING-type" evidence="13">
    <location>
        <begin position="305"/>
        <end position="354"/>
    </location>
</feature>
<evidence type="ECO:0000256" key="4">
    <source>
        <dbReference type="ARBA" id="ARBA00022679"/>
    </source>
</evidence>
<reference evidence="16" key="2">
    <citation type="journal article" date="2018" name="Biosci. Biotechnol. Biochem.">
        <title>Polysaccharide hydrolase of the hadal zone amphipods Hirondellea gigas.</title>
        <authorList>
            <person name="Kobayashi H."/>
            <person name="Nagahama T."/>
            <person name="Arai W."/>
            <person name="Sasagawa Y."/>
            <person name="Umeda M."/>
            <person name="Hayashi T."/>
            <person name="Nikaido I."/>
            <person name="Watanabe H."/>
            <person name="Oguri K."/>
            <person name="Kitazato H."/>
            <person name="Fujioka K."/>
            <person name="Kido Y."/>
            <person name="Takami H."/>
        </authorList>
    </citation>
    <scope>NUCLEOTIDE SEQUENCE</scope>
    <source>
        <tissue evidence="16">Whole body</tissue>
    </source>
</reference>
<dbReference type="CDD" id="cd20354">
    <property type="entry name" value="Rcat_RBR_RNF14"/>
    <property type="match status" value="1"/>
</dbReference>
<dbReference type="InterPro" id="IPR031127">
    <property type="entry name" value="E3_UB_ligase_RBR"/>
</dbReference>
<dbReference type="PROSITE" id="PS50089">
    <property type="entry name" value="ZF_RING_2"/>
    <property type="match status" value="1"/>
</dbReference>
<feature type="domain" description="RING-type" evidence="15">
    <location>
        <begin position="301"/>
        <end position="540"/>
    </location>
</feature>
<evidence type="ECO:0000256" key="7">
    <source>
        <dbReference type="ARBA" id="ARBA00022771"/>
    </source>
</evidence>
<dbReference type="GO" id="GO:0016567">
    <property type="term" value="P:protein ubiquitination"/>
    <property type="evidence" value="ECO:0007669"/>
    <property type="project" value="InterPro"/>
</dbReference>
<evidence type="ECO:0000256" key="8">
    <source>
        <dbReference type="ARBA" id="ARBA00022786"/>
    </source>
</evidence>
<dbReference type="AlphaFoldDB" id="A0A2P2I4I4"/>
<comment type="similarity">
    <text evidence="10">Belongs to the RBR family. RNF14 subfamily.</text>
</comment>
<protein>
    <recommendedName>
        <fullName evidence="3">RBR-type E3 ubiquitin transferase</fullName>
        <ecNumber evidence="3">2.3.2.31</ecNumber>
    </recommendedName>
</protein>
<dbReference type="InterPro" id="IPR017907">
    <property type="entry name" value="Znf_RING_CS"/>
</dbReference>
<dbReference type="InterPro" id="IPR016135">
    <property type="entry name" value="UBQ-conjugating_enzyme/RWD"/>
</dbReference>
<dbReference type="InterPro" id="IPR006575">
    <property type="entry name" value="RWD_dom"/>
</dbReference>
<keyword evidence="5" id="KW-0479">Metal-binding</keyword>
<evidence type="ECO:0000313" key="16">
    <source>
        <dbReference type="EMBL" id="LAB68806.1"/>
    </source>
</evidence>
<dbReference type="InterPro" id="IPR002867">
    <property type="entry name" value="IBR_dom"/>
</dbReference>
<comment type="pathway">
    <text evidence="2">Protein modification; protein ubiquitination.</text>
</comment>
<feature type="region of interest" description="Disordered" evidence="12">
    <location>
        <begin position="149"/>
        <end position="181"/>
    </location>
</feature>
<dbReference type="SUPFAM" id="SSF57850">
    <property type="entry name" value="RING/U-box"/>
    <property type="match status" value="3"/>
</dbReference>
<dbReference type="PROSITE" id="PS50908">
    <property type="entry name" value="RWD"/>
    <property type="match status" value="1"/>
</dbReference>
<evidence type="ECO:0000256" key="10">
    <source>
        <dbReference type="ARBA" id="ARBA00044508"/>
    </source>
</evidence>
<evidence type="ECO:0000256" key="12">
    <source>
        <dbReference type="SAM" id="MobiDB-lite"/>
    </source>
</evidence>
<dbReference type="Pfam" id="PF01485">
    <property type="entry name" value="IBR"/>
    <property type="match status" value="1"/>
</dbReference>
<organism evidence="16">
    <name type="scientific">Hirondellea gigas</name>
    <dbReference type="NCBI Taxonomy" id="1518452"/>
    <lineage>
        <taxon>Eukaryota</taxon>
        <taxon>Metazoa</taxon>
        <taxon>Ecdysozoa</taxon>
        <taxon>Arthropoda</taxon>
        <taxon>Crustacea</taxon>
        <taxon>Multicrustacea</taxon>
        <taxon>Malacostraca</taxon>
        <taxon>Eumalacostraca</taxon>
        <taxon>Peracarida</taxon>
        <taxon>Amphipoda</taxon>
        <taxon>Amphilochidea</taxon>
        <taxon>Lysianassida</taxon>
        <taxon>Lysianassidira</taxon>
        <taxon>Lysianassoidea</taxon>
        <taxon>Lysianassidae</taxon>
        <taxon>Hirondellea</taxon>
    </lineage>
</organism>
<keyword evidence="7 11" id="KW-0863">Zinc-finger</keyword>
<dbReference type="GO" id="GO:0061630">
    <property type="term" value="F:ubiquitin protein ligase activity"/>
    <property type="evidence" value="ECO:0007669"/>
    <property type="project" value="UniProtKB-EC"/>
</dbReference>
<evidence type="ECO:0000256" key="6">
    <source>
        <dbReference type="ARBA" id="ARBA00022737"/>
    </source>
</evidence>
<name>A0A2P2I4I4_9CRUS</name>
<dbReference type="CDD" id="cd20341">
    <property type="entry name" value="BRcat_RBR_RNF14"/>
    <property type="match status" value="1"/>
</dbReference>
<proteinExistence type="evidence at transcript level"/>
<dbReference type="CDD" id="cd16628">
    <property type="entry name" value="RING-HC_RBR_RNF14"/>
    <property type="match status" value="1"/>
</dbReference>
<evidence type="ECO:0000256" key="11">
    <source>
        <dbReference type="PROSITE-ProRule" id="PRU00175"/>
    </source>
</evidence>
<dbReference type="CDD" id="cd23820">
    <property type="entry name" value="RWD_RNF14"/>
    <property type="match status" value="1"/>
</dbReference>
<dbReference type="PANTHER" id="PTHR11685">
    <property type="entry name" value="RBR FAMILY RING FINGER AND IBR DOMAIN-CONTAINING"/>
    <property type="match status" value="1"/>
</dbReference>
<evidence type="ECO:0000259" key="15">
    <source>
        <dbReference type="PROSITE" id="PS51873"/>
    </source>
</evidence>
<dbReference type="SMART" id="SM00647">
    <property type="entry name" value="IBR"/>
    <property type="match status" value="2"/>
</dbReference>
<keyword evidence="4" id="KW-0808">Transferase</keyword>
<evidence type="ECO:0000313" key="17">
    <source>
        <dbReference type="EMBL" id="LAC22678.1"/>
    </source>
</evidence>
<reference evidence="17" key="1">
    <citation type="submission" date="2017-11" db="EMBL/GenBank/DDBJ databases">
        <title>The sensing device of the deep-sea amphipod.</title>
        <authorList>
            <person name="Kobayashi H."/>
            <person name="Nagahama T."/>
            <person name="Arai W."/>
            <person name="Sasagawa Y."/>
            <person name="Umeda M."/>
            <person name="Hayashi T."/>
            <person name="Nikaido I."/>
            <person name="Watanabe H."/>
            <person name="Oguri K."/>
            <person name="Kitazato H."/>
            <person name="Fujioka K."/>
            <person name="Kido Y."/>
            <person name="Takami H."/>
        </authorList>
    </citation>
    <scope>NUCLEOTIDE SEQUENCE</scope>
    <source>
        <tissue evidence="17">Whole body</tissue>
    </source>
</reference>
<dbReference type="GO" id="GO:0008270">
    <property type="term" value="F:zinc ion binding"/>
    <property type="evidence" value="ECO:0007669"/>
    <property type="project" value="UniProtKB-KW"/>
</dbReference>
<dbReference type="EC" id="2.3.2.31" evidence="3"/>
<comment type="catalytic activity">
    <reaction evidence="1">
        <text>[E2 ubiquitin-conjugating enzyme]-S-ubiquitinyl-L-cysteine + [acceptor protein]-L-lysine = [E2 ubiquitin-conjugating enzyme]-L-cysteine + [acceptor protein]-N(6)-ubiquitinyl-L-lysine.</text>
        <dbReference type="EC" id="2.3.2.31"/>
    </reaction>
</comment>
<keyword evidence="6" id="KW-0677">Repeat</keyword>
<dbReference type="SMART" id="SM00591">
    <property type="entry name" value="RWD"/>
    <property type="match status" value="1"/>
</dbReference>
<dbReference type="EMBL" id="IACT01003434">
    <property type="protein sequence ID" value="LAC22678.1"/>
    <property type="molecule type" value="mRNA"/>
</dbReference>
<evidence type="ECO:0000256" key="9">
    <source>
        <dbReference type="ARBA" id="ARBA00022833"/>
    </source>
</evidence>
<dbReference type="InterPro" id="IPR047548">
    <property type="entry name" value="Rcat_RBR_RNF14"/>
</dbReference>
<evidence type="ECO:0000259" key="14">
    <source>
        <dbReference type="PROSITE" id="PS50908"/>
    </source>
</evidence>
<accession>A0A2P2I4I4</accession>
<dbReference type="Gene3D" id="1.20.120.1750">
    <property type="match status" value="1"/>
</dbReference>
<feature type="domain" description="RWD" evidence="14">
    <location>
        <begin position="8"/>
        <end position="129"/>
    </location>
</feature>
<keyword evidence="9" id="KW-0862">Zinc</keyword>
<dbReference type="InterPro" id="IPR013083">
    <property type="entry name" value="Znf_RING/FYVE/PHD"/>
</dbReference>
<dbReference type="InterPro" id="IPR001841">
    <property type="entry name" value="Znf_RING"/>
</dbReference>
<evidence type="ECO:0000256" key="2">
    <source>
        <dbReference type="ARBA" id="ARBA00004906"/>
    </source>
</evidence>